<name>A0A1V9YEP3_ACHHY</name>
<evidence type="ECO:0000313" key="2">
    <source>
        <dbReference type="Proteomes" id="UP000243579"/>
    </source>
</evidence>
<keyword evidence="2" id="KW-1185">Reference proteome</keyword>
<comment type="caution">
    <text evidence="1">The sequence shown here is derived from an EMBL/GenBank/DDBJ whole genome shotgun (WGS) entry which is preliminary data.</text>
</comment>
<accession>A0A1V9YEP3</accession>
<sequence length="374" mass="42684">MDTRPLSAEELRKIKAREGSTRHQRKWRQKIVAEIAYLREQAVALEAEVRRRRAVVAPAKDPLALTWQAIAESLRDHSSTVIHRNRALKKEHASYAHLVATMAQWVRSSSQPLQPTVRQRTTWRHTSLLANSTARQLGIDWITRMLYHNAERMLEGYGVPATAASRHMIDYSVNVSEMDTFEYVWMTTKHVDMSLEHARELIRMWLYQYTTGAMWQKTSSTLLDTELLTGVPGTTYCETNKVGPNEMVRFLSREFRDTDRCVFVGQNIHNDEASPMPTNFRNRAFWYVLDSAGPTTTKVQMLHITSHLLSPTAQPLGLLEEGSLMGCDLTWVSEVDQLETLTRHANRVAVKEVEGLADSFGNGAKMFGYTGSFR</sequence>
<gene>
    <name evidence="1" type="ORF">ACHHYP_13862</name>
</gene>
<organism evidence="1 2">
    <name type="scientific">Achlya hypogyna</name>
    <name type="common">Oomycete</name>
    <name type="synonym">Protoachlya hypogyna</name>
    <dbReference type="NCBI Taxonomy" id="1202772"/>
    <lineage>
        <taxon>Eukaryota</taxon>
        <taxon>Sar</taxon>
        <taxon>Stramenopiles</taxon>
        <taxon>Oomycota</taxon>
        <taxon>Saprolegniomycetes</taxon>
        <taxon>Saprolegniales</taxon>
        <taxon>Achlyaceae</taxon>
        <taxon>Achlya</taxon>
    </lineage>
</organism>
<dbReference type="EMBL" id="JNBR01001930">
    <property type="protein sequence ID" value="OQR84127.1"/>
    <property type="molecule type" value="Genomic_DNA"/>
</dbReference>
<dbReference type="OrthoDB" id="67204at2759"/>
<evidence type="ECO:0000313" key="1">
    <source>
        <dbReference type="EMBL" id="OQR84127.1"/>
    </source>
</evidence>
<dbReference type="Proteomes" id="UP000243579">
    <property type="component" value="Unassembled WGS sequence"/>
</dbReference>
<dbReference type="AlphaFoldDB" id="A0A1V9YEP3"/>
<reference evidence="1 2" key="1">
    <citation type="journal article" date="2014" name="Genome Biol. Evol.">
        <title>The secreted proteins of Achlya hypogyna and Thraustotheca clavata identify the ancestral oomycete secretome and reveal gene acquisitions by horizontal gene transfer.</title>
        <authorList>
            <person name="Misner I."/>
            <person name="Blouin N."/>
            <person name="Leonard G."/>
            <person name="Richards T.A."/>
            <person name="Lane C.E."/>
        </authorList>
    </citation>
    <scope>NUCLEOTIDE SEQUENCE [LARGE SCALE GENOMIC DNA]</scope>
    <source>
        <strain evidence="1 2">ATCC 48635</strain>
    </source>
</reference>
<protein>
    <submittedName>
        <fullName evidence="1">Uncharacterized protein</fullName>
    </submittedName>
</protein>
<proteinExistence type="predicted"/>